<evidence type="ECO:0000313" key="3">
    <source>
        <dbReference type="EMBL" id="ADB17395.1"/>
    </source>
</evidence>
<dbReference type="AlphaFoldDB" id="D2R6U5"/>
<evidence type="ECO:0000259" key="2">
    <source>
        <dbReference type="PROSITE" id="PS51733"/>
    </source>
</evidence>
<dbReference type="PANTHER" id="PTHR12835:SF5">
    <property type="entry name" value="BIOTIN--PROTEIN LIGASE"/>
    <property type="match status" value="1"/>
</dbReference>
<evidence type="ECO:0000313" key="4">
    <source>
        <dbReference type="Proteomes" id="UP000001887"/>
    </source>
</evidence>
<dbReference type="PROSITE" id="PS51733">
    <property type="entry name" value="BPL_LPL_CATALYTIC"/>
    <property type="match status" value="1"/>
</dbReference>
<dbReference type="HOGENOM" id="CLU_051096_3_0_0"/>
<keyword evidence="4" id="KW-1185">Reference proteome</keyword>
<gene>
    <name evidence="3" type="ordered locus">Psta_2727</name>
</gene>
<dbReference type="CDD" id="cd16442">
    <property type="entry name" value="BPL"/>
    <property type="match status" value="1"/>
</dbReference>
<proteinExistence type="predicted"/>
<dbReference type="eggNOG" id="COG0340">
    <property type="taxonomic scope" value="Bacteria"/>
</dbReference>
<dbReference type="Gene3D" id="3.30.930.10">
    <property type="entry name" value="Bira Bifunctional Protein, Domain 2"/>
    <property type="match status" value="1"/>
</dbReference>
<keyword evidence="1 3" id="KW-0436">Ligase</keyword>
<dbReference type="InterPro" id="IPR004143">
    <property type="entry name" value="BPL_LPL_catalytic"/>
</dbReference>
<dbReference type="PANTHER" id="PTHR12835">
    <property type="entry name" value="BIOTIN PROTEIN LIGASE"/>
    <property type="match status" value="1"/>
</dbReference>
<dbReference type="InterPro" id="IPR045864">
    <property type="entry name" value="aa-tRNA-synth_II/BPL/LPL"/>
</dbReference>
<feature type="domain" description="BPL/LPL catalytic" evidence="2">
    <location>
        <begin position="13"/>
        <end position="195"/>
    </location>
</feature>
<dbReference type="OrthoDB" id="9807064at2"/>
<accession>D2R6U5</accession>
<dbReference type="KEGG" id="psl:Psta_2727"/>
<dbReference type="Proteomes" id="UP000001887">
    <property type="component" value="Chromosome"/>
</dbReference>
<dbReference type="GO" id="GO:0004077">
    <property type="term" value="F:biotin--[biotin carboxyl-carrier protein] ligase activity"/>
    <property type="evidence" value="ECO:0007669"/>
    <property type="project" value="InterPro"/>
</dbReference>
<dbReference type="STRING" id="530564.Psta_2727"/>
<reference evidence="3 4" key="1">
    <citation type="journal article" date="2009" name="Stand. Genomic Sci.">
        <title>Complete genome sequence of Pirellula staleyi type strain (ATCC 27377).</title>
        <authorList>
            <person name="Clum A."/>
            <person name="Tindall B.J."/>
            <person name="Sikorski J."/>
            <person name="Ivanova N."/>
            <person name="Mavrommatis K."/>
            <person name="Lucas S."/>
            <person name="Glavina del Rio T."/>
            <person name="Nolan M."/>
            <person name="Chen F."/>
            <person name="Tice H."/>
            <person name="Pitluck S."/>
            <person name="Cheng J.F."/>
            <person name="Chertkov O."/>
            <person name="Brettin T."/>
            <person name="Han C."/>
            <person name="Detter J.C."/>
            <person name="Kuske C."/>
            <person name="Bruce D."/>
            <person name="Goodwin L."/>
            <person name="Ovchinikova G."/>
            <person name="Pati A."/>
            <person name="Mikhailova N."/>
            <person name="Chen A."/>
            <person name="Palaniappan K."/>
            <person name="Land M."/>
            <person name="Hauser L."/>
            <person name="Chang Y.J."/>
            <person name="Jeffries C.D."/>
            <person name="Chain P."/>
            <person name="Rohde M."/>
            <person name="Goker M."/>
            <person name="Bristow J."/>
            <person name="Eisen J.A."/>
            <person name="Markowitz V."/>
            <person name="Hugenholtz P."/>
            <person name="Kyrpides N.C."/>
            <person name="Klenk H.P."/>
            <person name="Lapidus A."/>
        </authorList>
    </citation>
    <scope>NUCLEOTIDE SEQUENCE [LARGE SCALE GENOMIC DNA]</scope>
    <source>
        <strain evidence="4">ATCC 27377 / DSM 6068 / ICPB 4128</strain>
    </source>
</reference>
<dbReference type="SUPFAM" id="SSF55681">
    <property type="entry name" value="Class II aaRS and biotin synthetases"/>
    <property type="match status" value="1"/>
</dbReference>
<organism evidence="3 4">
    <name type="scientific">Pirellula staleyi (strain ATCC 27377 / DSM 6068 / ICPB 4128)</name>
    <name type="common">Pirella staleyi</name>
    <dbReference type="NCBI Taxonomy" id="530564"/>
    <lineage>
        <taxon>Bacteria</taxon>
        <taxon>Pseudomonadati</taxon>
        <taxon>Planctomycetota</taxon>
        <taxon>Planctomycetia</taxon>
        <taxon>Pirellulales</taxon>
        <taxon>Pirellulaceae</taxon>
        <taxon>Pirellula</taxon>
    </lineage>
</organism>
<protein>
    <submittedName>
        <fullName evidence="3">Biotin/acetyl-CoA-carboxylase ligase</fullName>
    </submittedName>
</protein>
<dbReference type="InterPro" id="IPR004408">
    <property type="entry name" value="Biotin_CoA_COase_ligase"/>
</dbReference>
<name>D2R6U5_PIRSD</name>
<evidence type="ECO:0000256" key="1">
    <source>
        <dbReference type="ARBA" id="ARBA00022598"/>
    </source>
</evidence>
<sequence length="266" mass="28743">MELAALESLIKRGLIADLHYFAKIGSTNSYALSQAVDDTQKCPLLVAAREQTAGRGRGANRWWSSDGCLMFSLLLDCTDWLPTSKWPLLSLVTGISIAQTIEQLIPGDVVGVKWPNDVYLAGRKVAGILIETSAAASGRLVVGIGLNVNNSVATAPADIQARAVALVDRSSARWTLELVLERLVERLITNWQRLGEQGFESFYRDWPRYCILSGAIVTIRPQAQHSEATVIGRALGIDEAGCLVVETTGGPIHLAGGSVEQFSWPS</sequence>
<dbReference type="EMBL" id="CP001848">
    <property type="protein sequence ID" value="ADB17395.1"/>
    <property type="molecule type" value="Genomic_DNA"/>
</dbReference>
<dbReference type="Pfam" id="PF03099">
    <property type="entry name" value="BPL_LplA_LipB"/>
    <property type="match status" value="1"/>
</dbReference>
<dbReference type="NCBIfam" id="TIGR00121">
    <property type="entry name" value="birA_ligase"/>
    <property type="match status" value="1"/>
</dbReference>
<dbReference type="GO" id="GO:0005737">
    <property type="term" value="C:cytoplasm"/>
    <property type="evidence" value="ECO:0007669"/>
    <property type="project" value="TreeGrafter"/>
</dbReference>